<dbReference type="GO" id="GO:0005886">
    <property type="term" value="C:plasma membrane"/>
    <property type="evidence" value="ECO:0007669"/>
    <property type="project" value="TreeGrafter"/>
</dbReference>
<keyword evidence="5 6" id="KW-0472">Membrane</keyword>
<dbReference type="Pfam" id="PF04138">
    <property type="entry name" value="GtrA_DPMS_TM"/>
    <property type="match status" value="1"/>
</dbReference>
<accession>A0A4R0GQG4</accession>
<gene>
    <name evidence="8" type="ORF">E0H26_04585</name>
</gene>
<sequence>MKNCTRYGHAAASRTFTRFRAQFHANPAADLRSPHPAAPLFHRMSGSGKQLRIEQIRLRSVRARPHRRAGGPRMPLLPVRGAANRYARTVAATMTGEPGSPQTRSGLVHSLLDRFGHLLRELSKFATVGGVAFLVDFALFNYLIGPGGVEQLTAKIIATVIAATFAFLGNRFWTWRHRKRTNPAREYALFFFFNAVGLGIAVACLAISRYGLGSIWPEVFQTRLADNIASFVVGTGLGTLFRFWSYRRFVFVDAGTPVAADVNRDRGA</sequence>
<evidence type="ECO:0000256" key="6">
    <source>
        <dbReference type="SAM" id="Phobius"/>
    </source>
</evidence>
<keyword evidence="9" id="KW-1185">Reference proteome</keyword>
<reference evidence="8 9" key="1">
    <citation type="submission" date="2019-02" db="EMBL/GenBank/DDBJ databases">
        <title>Jishengella sp. nov., isolated from a root of Zingiber montanum.</title>
        <authorList>
            <person name="Kuncharoen N."/>
            <person name="Kudo T."/>
            <person name="Masahiro Y."/>
            <person name="Ohkuma M."/>
            <person name="Tanasupawat S."/>
        </authorList>
    </citation>
    <scope>NUCLEOTIDE SEQUENCE [LARGE SCALE GENOMIC DNA]</scope>
    <source>
        <strain evidence="8 9">PLAI 1-1</strain>
    </source>
</reference>
<dbReference type="InterPro" id="IPR051401">
    <property type="entry name" value="GtrA_CellWall_Glycosyl"/>
</dbReference>
<feature type="domain" description="GtrA/DPMS transmembrane" evidence="7">
    <location>
        <begin position="124"/>
        <end position="251"/>
    </location>
</feature>
<proteinExistence type="inferred from homology"/>
<keyword evidence="3 6" id="KW-0812">Transmembrane</keyword>
<feature type="transmembrane region" description="Helical" evidence="6">
    <location>
        <begin position="228"/>
        <end position="244"/>
    </location>
</feature>
<name>A0A4R0GQG4_9ACTN</name>
<feature type="transmembrane region" description="Helical" evidence="6">
    <location>
        <begin position="187"/>
        <end position="208"/>
    </location>
</feature>
<evidence type="ECO:0000256" key="5">
    <source>
        <dbReference type="ARBA" id="ARBA00023136"/>
    </source>
</evidence>
<dbReference type="AlphaFoldDB" id="A0A4R0GQG4"/>
<keyword evidence="4 6" id="KW-1133">Transmembrane helix</keyword>
<comment type="subcellular location">
    <subcellularLocation>
        <location evidence="1">Membrane</location>
        <topology evidence="1">Multi-pass membrane protein</topology>
    </subcellularLocation>
</comment>
<evidence type="ECO:0000256" key="3">
    <source>
        <dbReference type="ARBA" id="ARBA00022692"/>
    </source>
</evidence>
<comment type="caution">
    <text evidence="8">The sequence shown here is derived from an EMBL/GenBank/DDBJ whole genome shotgun (WGS) entry which is preliminary data.</text>
</comment>
<evidence type="ECO:0000256" key="4">
    <source>
        <dbReference type="ARBA" id="ARBA00022989"/>
    </source>
</evidence>
<dbReference type="EMBL" id="SJJR01000002">
    <property type="protein sequence ID" value="TCB99826.1"/>
    <property type="molecule type" value="Genomic_DNA"/>
</dbReference>
<dbReference type="GO" id="GO:0000271">
    <property type="term" value="P:polysaccharide biosynthetic process"/>
    <property type="evidence" value="ECO:0007669"/>
    <property type="project" value="InterPro"/>
</dbReference>
<dbReference type="InterPro" id="IPR007267">
    <property type="entry name" value="GtrA_DPMS_TM"/>
</dbReference>
<dbReference type="PANTHER" id="PTHR38459:SF1">
    <property type="entry name" value="PROPHAGE BACTOPRENOL-LINKED GLUCOSE TRANSLOCASE HOMOLOG"/>
    <property type="match status" value="1"/>
</dbReference>
<protein>
    <submittedName>
        <fullName evidence="8">GtrA family protein</fullName>
    </submittedName>
</protein>
<feature type="transmembrane region" description="Helical" evidence="6">
    <location>
        <begin position="156"/>
        <end position="175"/>
    </location>
</feature>
<evidence type="ECO:0000313" key="8">
    <source>
        <dbReference type="EMBL" id="TCB99826.1"/>
    </source>
</evidence>
<feature type="transmembrane region" description="Helical" evidence="6">
    <location>
        <begin position="125"/>
        <end position="144"/>
    </location>
</feature>
<evidence type="ECO:0000256" key="2">
    <source>
        <dbReference type="ARBA" id="ARBA00009399"/>
    </source>
</evidence>
<comment type="similarity">
    <text evidence="2">Belongs to the GtrA family.</text>
</comment>
<dbReference type="OrthoDB" id="9807815at2"/>
<evidence type="ECO:0000259" key="7">
    <source>
        <dbReference type="Pfam" id="PF04138"/>
    </source>
</evidence>
<dbReference type="PANTHER" id="PTHR38459">
    <property type="entry name" value="PROPHAGE BACTOPRENOL-LINKED GLUCOSE TRANSLOCASE HOMOLOG"/>
    <property type="match status" value="1"/>
</dbReference>
<organism evidence="8 9">
    <name type="scientific">Micromonospora zingiberis</name>
    <dbReference type="NCBI Taxonomy" id="2053011"/>
    <lineage>
        <taxon>Bacteria</taxon>
        <taxon>Bacillati</taxon>
        <taxon>Actinomycetota</taxon>
        <taxon>Actinomycetes</taxon>
        <taxon>Micromonosporales</taxon>
        <taxon>Micromonosporaceae</taxon>
        <taxon>Micromonospora</taxon>
    </lineage>
</organism>
<evidence type="ECO:0000256" key="1">
    <source>
        <dbReference type="ARBA" id="ARBA00004141"/>
    </source>
</evidence>
<evidence type="ECO:0000313" key="9">
    <source>
        <dbReference type="Proteomes" id="UP000292274"/>
    </source>
</evidence>
<dbReference type="Proteomes" id="UP000292274">
    <property type="component" value="Unassembled WGS sequence"/>
</dbReference>